<gene>
    <name evidence="1" type="ORF">Zmor_004390</name>
</gene>
<organism evidence="1 2">
    <name type="scientific">Zophobas morio</name>
    <dbReference type="NCBI Taxonomy" id="2755281"/>
    <lineage>
        <taxon>Eukaryota</taxon>
        <taxon>Metazoa</taxon>
        <taxon>Ecdysozoa</taxon>
        <taxon>Arthropoda</taxon>
        <taxon>Hexapoda</taxon>
        <taxon>Insecta</taxon>
        <taxon>Pterygota</taxon>
        <taxon>Neoptera</taxon>
        <taxon>Endopterygota</taxon>
        <taxon>Coleoptera</taxon>
        <taxon>Polyphaga</taxon>
        <taxon>Cucujiformia</taxon>
        <taxon>Tenebrionidae</taxon>
        <taxon>Zophobas</taxon>
    </lineage>
</organism>
<evidence type="ECO:0000313" key="2">
    <source>
        <dbReference type="Proteomes" id="UP001168821"/>
    </source>
</evidence>
<name>A0AA38HJ13_9CUCU</name>
<evidence type="ECO:0000313" key="1">
    <source>
        <dbReference type="EMBL" id="KAJ3623629.1"/>
    </source>
</evidence>
<dbReference type="SUPFAM" id="SSF53335">
    <property type="entry name" value="S-adenosyl-L-methionine-dependent methyltransferases"/>
    <property type="match status" value="1"/>
</dbReference>
<evidence type="ECO:0008006" key="3">
    <source>
        <dbReference type="Google" id="ProtNLM"/>
    </source>
</evidence>
<comment type="caution">
    <text evidence="1">The sequence shown here is derived from an EMBL/GenBank/DDBJ whole genome shotgun (WGS) entry which is preliminary data.</text>
</comment>
<protein>
    <recommendedName>
        <fullName evidence="3">Juvenile hormone acid methyltransferase</fullName>
    </recommendedName>
</protein>
<dbReference type="EMBL" id="JALNTZ010001741">
    <property type="protein sequence ID" value="KAJ3623629.1"/>
    <property type="molecule type" value="Genomic_DNA"/>
</dbReference>
<feature type="non-terminal residue" evidence="1">
    <location>
        <position position="151"/>
    </location>
</feature>
<dbReference type="AlphaFoldDB" id="A0AA38HJ13"/>
<reference evidence="1" key="1">
    <citation type="journal article" date="2023" name="G3 (Bethesda)">
        <title>Whole genome assemblies of Zophobas morio and Tenebrio molitor.</title>
        <authorList>
            <person name="Kaur S."/>
            <person name="Stinson S.A."/>
            <person name="diCenzo G.C."/>
        </authorList>
    </citation>
    <scope>NUCLEOTIDE SEQUENCE</scope>
    <source>
        <strain evidence="1">QUZm001</strain>
    </source>
</reference>
<accession>A0AA38HJ13</accession>
<keyword evidence="2" id="KW-1185">Reference proteome</keyword>
<sequence>HIFSFYCLHWVVEQRQAMKNMFDMLKPGGEILVTFLASNPIYDVYERMAKSNKWCSYMTNLKRYISPYHHSENPETELEDILKKEESAEAVNPFIKKIPENEIGNYIEDYLNEVKNLESITIETGNNDNNNNEEKIHVPYKLFVAVASKPV</sequence>
<dbReference type="InterPro" id="IPR029063">
    <property type="entry name" value="SAM-dependent_MTases_sf"/>
</dbReference>
<dbReference type="Gene3D" id="3.40.50.150">
    <property type="entry name" value="Vaccinia Virus protein VP39"/>
    <property type="match status" value="1"/>
</dbReference>
<proteinExistence type="predicted"/>
<dbReference type="Proteomes" id="UP001168821">
    <property type="component" value="Unassembled WGS sequence"/>
</dbReference>